<evidence type="ECO:0000256" key="2">
    <source>
        <dbReference type="ARBA" id="ARBA00022475"/>
    </source>
</evidence>
<evidence type="ECO:0000256" key="3">
    <source>
        <dbReference type="ARBA" id="ARBA00022692"/>
    </source>
</evidence>
<accession>A0A833H3H0</accession>
<dbReference type="Gene3D" id="1.20.1530.10">
    <property type="entry name" value="Na+/H+ antiporter like domain"/>
    <property type="match status" value="1"/>
</dbReference>
<keyword evidence="6" id="KW-0050">Antiport</keyword>
<keyword evidence="3 6" id="KW-0812">Transmembrane</keyword>
<feature type="transmembrane region" description="Helical" evidence="6">
    <location>
        <begin position="218"/>
        <end position="233"/>
    </location>
</feature>
<dbReference type="InterPro" id="IPR004670">
    <property type="entry name" value="NhaA"/>
</dbReference>
<dbReference type="Pfam" id="PF06965">
    <property type="entry name" value="Na_H_antiport_1"/>
    <property type="match status" value="1"/>
</dbReference>
<evidence type="ECO:0000256" key="4">
    <source>
        <dbReference type="ARBA" id="ARBA00022989"/>
    </source>
</evidence>
<protein>
    <recommendedName>
        <fullName evidence="6">Na(+)/H(+) antiporter NhaA</fullName>
    </recommendedName>
    <alternativeName>
        <fullName evidence="6">Sodium/proton antiporter NhaA</fullName>
    </alternativeName>
</protein>
<gene>
    <name evidence="6 7" type="primary">nhaA</name>
    <name evidence="7" type="ORF">F9K24_05960</name>
</gene>
<dbReference type="Proteomes" id="UP000460298">
    <property type="component" value="Unassembled WGS sequence"/>
</dbReference>
<dbReference type="NCBIfam" id="TIGR00773">
    <property type="entry name" value="NhaA"/>
    <property type="match status" value="1"/>
</dbReference>
<comment type="similarity">
    <text evidence="6">Belongs to the NhaA Na(+)/H(+) (TC 2.A.33) antiporter family.</text>
</comment>
<comment type="subcellular location">
    <subcellularLocation>
        <location evidence="1">Cell inner membrane</location>
        <topology evidence="1">Multi-pass membrane protein</topology>
    </subcellularLocation>
    <subcellularLocation>
        <location evidence="6">Cell membrane</location>
        <topology evidence="6">Multi-pass membrane protein</topology>
    </subcellularLocation>
</comment>
<evidence type="ECO:0000256" key="5">
    <source>
        <dbReference type="ARBA" id="ARBA00023136"/>
    </source>
</evidence>
<comment type="caution">
    <text evidence="7">The sequence shown here is derived from an EMBL/GenBank/DDBJ whole genome shotgun (WGS) entry which is preliminary data.</text>
</comment>
<feature type="transmembrane region" description="Helical" evidence="6">
    <location>
        <begin position="109"/>
        <end position="129"/>
    </location>
</feature>
<feature type="transmembrane region" description="Helical" evidence="6">
    <location>
        <begin position="421"/>
        <end position="438"/>
    </location>
</feature>
<proteinExistence type="inferred from homology"/>
<dbReference type="HAMAP" id="MF_01844">
    <property type="entry name" value="NhaA"/>
    <property type="match status" value="1"/>
</dbReference>
<feature type="transmembrane region" description="Helical" evidence="6">
    <location>
        <begin position="69"/>
        <end position="89"/>
    </location>
</feature>
<keyword evidence="4 6" id="KW-1133">Transmembrane helix</keyword>
<keyword evidence="6" id="KW-0915">Sodium</keyword>
<feature type="transmembrane region" description="Helical" evidence="6">
    <location>
        <begin position="384"/>
        <end position="409"/>
    </location>
</feature>
<dbReference type="EMBL" id="WBUI01000004">
    <property type="protein sequence ID" value="KAB2934081.1"/>
    <property type="molecule type" value="Genomic_DNA"/>
</dbReference>
<keyword evidence="6" id="KW-0406">Ion transport</keyword>
<evidence type="ECO:0000313" key="8">
    <source>
        <dbReference type="Proteomes" id="UP000460298"/>
    </source>
</evidence>
<feature type="transmembrane region" description="Helical" evidence="6">
    <location>
        <begin position="315"/>
        <end position="336"/>
    </location>
</feature>
<feature type="transmembrane region" description="Helical" evidence="6">
    <location>
        <begin position="348"/>
        <end position="372"/>
    </location>
</feature>
<evidence type="ECO:0000256" key="6">
    <source>
        <dbReference type="HAMAP-Rule" id="MF_01844"/>
    </source>
</evidence>
<keyword evidence="6" id="KW-0739">Sodium transport</keyword>
<feature type="transmembrane region" description="Helical" evidence="6">
    <location>
        <begin position="194"/>
        <end position="211"/>
    </location>
</feature>
<dbReference type="GO" id="GO:0015385">
    <property type="term" value="F:sodium:proton antiporter activity"/>
    <property type="evidence" value="ECO:0007669"/>
    <property type="project" value="UniProtKB-UniRule"/>
</dbReference>
<dbReference type="InterPro" id="IPR023171">
    <property type="entry name" value="Na/H_antiporter_dom_sf"/>
</dbReference>
<dbReference type="GO" id="GO:0005886">
    <property type="term" value="C:plasma membrane"/>
    <property type="evidence" value="ECO:0007669"/>
    <property type="project" value="UniProtKB-SubCell"/>
</dbReference>
<keyword evidence="2 6" id="KW-1003">Cell membrane</keyword>
<feature type="transmembrane region" description="Helical" evidence="6">
    <location>
        <begin position="167"/>
        <end position="188"/>
    </location>
</feature>
<dbReference type="PANTHER" id="PTHR30341:SF0">
    <property type="entry name" value="NA(+)_H(+) ANTIPORTER NHAA"/>
    <property type="match status" value="1"/>
</dbReference>
<comment type="function">
    <text evidence="6">Na(+)/H(+) antiporter that extrudes sodium in exchange for external protons.</text>
</comment>
<evidence type="ECO:0000313" key="7">
    <source>
        <dbReference type="EMBL" id="KAB2934081.1"/>
    </source>
</evidence>
<comment type="catalytic activity">
    <reaction evidence="6">
        <text>Na(+)(in) + 2 H(+)(out) = Na(+)(out) + 2 H(+)(in)</text>
        <dbReference type="Rhea" id="RHEA:29251"/>
        <dbReference type="ChEBI" id="CHEBI:15378"/>
        <dbReference type="ChEBI" id="CHEBI:29101"/>
    </reaction>
</comment>
<name>A0A833H3H0_9LEPT</name>
<feature type="transmembrane region" description="Helical" evidence="6">
    <location>
        <begin position="239"/>
        <end position="256"/>
    </location>
</feature>
<dbReference type="PANTHER" id="PTHR30341">
    <property type="entry name" value="SODIUM ION/PROTON ANTIPORTER NHAA-RELATED"/>
    <property type="match status" value="1"/>
</dbReference>
<feature type="transmembrane region" description="Helical" evidence="6">
    <location>
        <begin position="141"/>
        <end position="160"/>
    </location>
</feature>
<dbReference type="GO" id="GO:0006885">
    <property type="term" value="P:regulation of pH"/>
    <property type="evidence" value="ECO:0007669"/>
    <property type="project" value="UniProtKB-UniRule"/>
</dbReference>
<dbReference type="AlphaFoldDB" id="A0A833H3H0"/>
<organism evidence="7 8">
    <name type="scientific">Leptonema illini</name>
    <dbReference type="NCBI Taxonomy" id="183"/>
    <lineage>
        <taxon>Bacteria</taxon>
        <taxon>Pseudomonadati</taxon>
        <taxon>Spirochaetota</taxon>
        <taxon>Spirochaetia</taxon>
        <taxon>Leptospirales</taxon>
        <taxon>Leptospiraceae</taxon>
        <taxon>Leptonema</taxon>
    </lineage>
</organism>
<keyword evidence="5 6" id="KW-0472">Membrane</keyword>
<reference evidence="7 8" key="1">
    <citation type="submission" date="2019-10" db="EMBL/GenBank/DDBJ databases">
        <title>Extracellular Electron Transfer in a Candidatus Methanoperedens spp. Enrichment Culture.</title>
        <authorList>
            <person name="Berger S."/>
            <person name="Rangel Shaw D."/>
            <person name="Berben T."/>
            <person name="In 'T Zandt M."/>
            <person name="Frank J."/>
            <person name="Reimann J."/>
            <person name="Jetten M.S.M."/>
            <person name="Welte C.U."/>
        </authorList>
    </citation>
    <scope>NUCLEOTIDE SEQUENCE [LARGE SCALE GENOMIC DNA]</scope>
    <source>
        <strain evidence="7">SB12</strain>
    </source>
</reference>
<evidence type="ECO:0000256" key="1">
    <source>
        <dbReference type="ARBA" id="ARBA00004429"/>
    </source>
</evidence>
<keyword evidence="6" id="KW-0813">Transport</keyword>
<feature type="transmembrane region" description="Helical" evidence="6">
    <location>
        <begin position="31"/>
        <end position="49"/>
    </location>
</feature>
<sequence>MAKKKTRPPGVISTILSPFDRFVQMESSSGILLILCTIAAMIWANSGYSDSYHALWQVPFSLGPEALHLTKPLILWINDGLMAVFFFVVGLEIKREIVAGELSTVKQAALPIGAALGGMILPAGIFLLLNQGRPGSEGWGIPMATDIAFSLGVLSLLGARIPLTIKVFLTAFAIVDDLGAVIVIALFYSTGVQLSLLGLAALLLGLMFLYNRMNIRSLAAYLIPGLVVWYLFLKSGVHPTVAGVLGAFAIPINPLAKAGEFVASMRENLALFEKAPGKEADTEKLLSHEQLNAMEDLNEELEKVQSPLQRIEHGLHGWVSFFIMPVFAFANAGVTIEGNLLESLSRPLSINIAAGLFVGKLIGIFSFAYVTAKLFRTQLPEGVRWAHFVGAALLGGIGFTMSLFITGLAYEDASLIADAKIGILTGSLISGLLGYLYLRRVA</sequence>